<dbReference type="RefSeq" id="WP_344382834.1">
    <property type="nucleotide sequence ID" value="NZ_BAAATA010000009.1"/>
</dbReference>
<comment type="caution">
    <text evidence="2">The sequence shown here is derived from an EMBL/GenBank/DDBJ whole genome shotgun (WGS) entry which is preliminary data.</text>
</comment>
<evidence type="ECO:0000313" key="3">
    <source>
        <dbReference type="Proteomes" id="UP001501358"/>
    </source>
</evidence>
<gene>
    <name evidence="2" type="ORF">GCM10010406_20420</name>
</gene>
<evidence type="ECO:0000313" key="2">
    <source>
        <dbReference type="EMBL" id="GAA2484064.1"/>
    </source>
</evidence>
<sequence>MNNKLAAALTGAALVAALTGCGASHEEALNAWAKQVCDKVPPQEKKIQEADKLFSETTPDDSPEKVKEVDSKVFGQKAEAYRAIAVALDKAGKPPAEDAEKAGKLYAESVKGMKATAAAYRDLKTQVDKLDTKDQRKFADGLQELAAEPNRASKAGHDAFLQLQSGEIGTAMAEQPGCKKTSPSAGS</sequence>
<proteinExistence type="predicted"/>
<reference evidence="2 3" key="1">
    <citation type="journal article" date="2019" name="Int. J. Syst. Evol. Microbiol.">
        <title>The Global Catalogue of Microorganisms (GCM) 10K type strain sequencing project: providing services to taxonomists for standard genome sequencing and annotation.</title>
        <authorList>
            <consortium name="The Broad Institute Genomics Platform"/>
            <consortium name="The Broad Institute Genome Sequencing Center for Infectious Disease"/>
            <person name="Wu L."/>
            <person name="Ma J."/>
        </authorList>
    </citation>
    <scope>NUCLEOTIDE SEQUENCE [LARGE SCALE GENOMIC DNA]</scope>
    <source>
        <strain evidence="2 3">JCM 6307</strain>
    </source>
</reference>
<protein>
    <recommendedName>
        <fullName evidence="4">Small secreted protein</fullName>
    </recommendedName>
</protein>
<accession>A0ABN3LGV1</accession>
<organism evidence="2 3">
    <name type="scientific">Streptomyces thermolineatus</name>
    <dbReference type="NCBI Taxonomy" id="44033"/>
    <lineage>
        <taxon>Bacteria</taxon>
        <taxon>Bacillati</taxon>
        <taxon>Actinomycetota</taxon>
        <taxon>Actinomycetes</taxon>
        <taxon>Kitasatosporales</taxon>
        <taxon>Streptomycetaceae</taxon>
        <taxon>Streptomyces</taxon>
    </lineage>
</organism>
<name>A0ABN3LGV1_9ACTN</name>
<evidence type="ECO:0000256" key="1">
    <source>
        <dbReference type="SAM" id="MobiDB-lite"/>
    </source>
</evidence>
<dbReference type="EMBL" id="BAAATA010000009">
    <property type="protein sequence ID" value="GAA2484064.1"/>
    <property type="molecule type" value="Genomic_DNA"/>
</dbReference>
<feature type="region of interest" description="Disordered" evidence="1">
    <location>
        <begin position="48"/>
        <end position="69"/>
    </location>
</feature>
<evidence type="ECO:0008006" key="4">
    <source>
        <dbReference type="Google" id="ProtNLM"/>
    </source>
</evidence>
<dbReference type="Proteomes" id="UP001501358">
    <property type="component" value="Unassembled WGS sequence"/>
</dbReference>
<keyword evidence="3" id="KW-1185">Reference proteome</keyword>
<dbReference type="PROSITE" id="PS51257">
    <property type="entry name" value="PROKAR_LIPOPROTEIN"/>
    <property type="match status" value="1"/>
</dbReference>